<dbReference type="VEuPathDB" id="VectorBase:GAUT003104"/>
<dbReference type="SMART" id="SM00324">
    <property type="entry name" value="RhoGAP"/>
    <property type="match status" value="1"/>
</dbReference>
<dbReference type="GO" id="GO:0051233">
    <property type="term" value="C:spindle midzone"/>
    <property type="evidence" value="ECO:0007669"/>
    <property type="project" value="TreeGrafter"/>
</dbReference>
<dbReference type="Proteomes" id="UP000078200">
    <property type="component" value="Unassembled WGS sequence"/>
</dbReference>
<dbReference type="InterPro" id="IPR000198">
    <property type="entry name" value="RhoGAP_dom"/>
</dbReference>
<dbReference type="GO" id="GO:0000281">
    <property type="term" value="P:mitotic cytokinesis"/>
    <property type="evidence" value="ECO:0007669"/>
    <property type="project" value="TreeGrafter"/>
</dbReference>
<feature type="domain" description="Rho-GAP" evidence="1">
    <location>
        <begin position="2"/>
        <end position="180"/>
    </location>
</feature>
<dbReference type="GO" id="GO:0097149">
    <property type="term" value="C:centralspindlin complex"/>
    <property type="evidence" value="ECO:0007669"/>
    <property type="project" value="TreeGrafter"/>
</dbReference>
<evidence type="ECO:0000313" key="3">
    <source>
        <dbReference type="Proteomes" id="UP000078200"/>
    </source>
</evidence>
<dbReference type="GO" id="GO:0005096">
    <property type="term" value="F:GTPase activator activity"/>
    <property type="evidence" value="ECO:0007669"/>
    <property type="project" value="TreeGrafter"/>
</dbReference>
<evidence type="ECO:0000259" key="1">
    <source>
        <dbReference type="PROSITE" id="PS50238"/>
    </source>
</evidence>
<dbReference type="Pfam" id="PF00620">
    <property type="entry name" value="RhoGAP"/>
    <property type="match status" value="1"/>
</dbReference>
<dbReference type="GO" id="GO:0032154">
    <property type="term" value="C:cleavage furrow"/>
    <property type="evidence" value="ECO:0007669"/>
    <property type="project" value="TreeGrafter"/>
</dbReference>
<dbReference type="GO" id="GO:0030496">
    <property type="term" value="C:midbody"/>
    <property type="evidence" value="ECO:0007669"/>
    <property type="project" value="TreeGrafter"/>
</dbReference>
<organism evidence="2 3">
    <name type="scientific">Glossina austeni</name>
    <name type="common">Savannah tsetse fly</name>
    <dbReference type="NCBI Taxonomy" id="7395"/>
    <lineage>
        <taxon>Eukaryota</taxon>
        <taxon>Metazoa</taxon>
        <taxon>Ecdysozoa</taxon>
        <taxon>Arthropoda</taxon>
        <taxon>Hexapoda</taxon>
        <taxon>Insecta</taxon>
        <taxon>Pterygota</taxon>
        <taxon>Neoptera</taxon>
        <taxon>Endopterygota</taxon>
        <taxon>Diptera</taxon>
        <taxon>Brachycera</taxon>
        <taxon>Muscomorpha</taxon>
        <taxon>Hippoboscoidea</taxon>
        <taxon>Glossinidae</taxon>
        <taxon>Glossina</taxon>
    </lineage>
</organism>
<dbReference type="SUPFAM" id="SSF48350">
    <property type="entry name" value="GTPase activation domain, GAP"/>
    <property type="match status" value="1"/>
</dbReference>
<keyword evidence="3" id="KW-1185">Reference proteome</keyword>
<dbReference type="AlphaFoldDB" id="A0A1A9UFE0"/>
<dbReference type="PANTHER" id="PTHR46199">
    <property type="entry name" value="RAC GTPASE-ACTIVATING PROTEIN 1"/>
    <property type="match status" value="1"/>
</dbReference>
<evidence type="ECO:0000313" key="2">
    <source>
        <dbReference type="EnsemblMetazoa" id="GAUT003104-PA"/>
    </source>
</evidence>
<sequence>MSHLADYAPVVPPMISALIVHCVQEIESRGLQEKSTYRVSGSERDVKVLKERFLKNKTIPHLGNIDLHVLCGCIKDFLRSLSEPLIPRTLWETFCNAVQNQPDKDIVRHLTHTLAFLILHFQRTAESPEVSTPLKNLARVCAPTIFGNSSGDLEQGAILAEIYAQCTIMENLLKIPREQWIPYVSLETEEENSQNSTNLLRTANRQNKGLMYSLYATPFKTTLKKRKFFETPPDGKN</sequence>
<name>A0A1A9UFE0_GLOAU</name>
<accession>A0A1A9UFE0</accession>
<protein>
    <recommendedName>
        <fullName evidence="1">Rho-GAP domain-containing protein</fullName>
    </recommendedName>
</protein>
<dbReference type="GO" id="GO:0007266">
    <property type="term" value="P:Rho protein signal transduction"/>
    <property type="evidence" value="ECO:0007669"/>
    <property type="project" value="TreeGrafter"/>
</dbReference>
<dbReference type="GO" id="GO:0005634">
    <property type="term" value="C:nucleus"/>
    <property type="evidence" value="ECO:0007669"/>
    <property type="project" value="TreeGrafter"/>
</dbReference>
<proteinExistence type="predicted"/>
<dbReference type="STRING" id="7395.A0A1A9UFE0"/>
<dbReference type="InterPro" id="IPR008936">
    <property type="entry name" value="Rho_GTPase_activation_prot"/>
</dbReference>
<dbReference type="EnsemblMetazoa" id="GAUT003104-RA">
    <property type="protein sequence ID" value="GAUT003104-PA"/>
    <property type="gene ID" value="GAUT003104"/>
</dbReference>
<dbReference type="PANTHER" id="PTHR46199:SF3">
    <property type="entry name" value="RAC GTPASE-ACTIVATING PROTEIN 1"/>
    <property type="match status" value="1"/>
</dbReference>
<dbReference type="PROSITE" id="PS50238">
    <property type="entry name" value="RHOGAP"/>
    <property type="match status" value="1"/>
</dbReference>
<dbReference type="Gene3D" id="1.10.555.10">
    <property type="entry name" value="Rho GTPase activation protein"/>
    <property type="match status" value="1"/>
</dbReference>
<reference evidence="2" key="1">
    <citation type="submission" date="2020-05" db="UniProtKB">
        <authorList>
            <consortium name="EnsemblMetazoa"/>
        </authorList>
    </citation>
    <scope>IDENTIFICATION</scope>
    <source>
        <strain evidence="2">TTRI</strain>
    </source>
</reference>
<dbReference type="GO" id="GO:0051256">
    <property type="term" value="P:mitotic spindle midzone assembly"/>
    <property type="evidence" value="ECO:0007669"/>
    <property type="project" value="TreeGrafter"/>
</dbReference>